<feature type="transmembrane region" description="Helical" evidence="9">
    <location>
        <begin position="240"/>
        <end position="258"/>
    </location>
</feature>
<comment type="subcellular location">
    <subcellularLocation>
        <location evidence="1">Membrane</location>
        <topology evidence="1">Multi-pass membrane protein</topology>
    </subcellularLocation>
</comment>
<dbReference type="EMBL" id="JADFTS010000005">
    <property type="protein sequence ID" value="KAF9605856.1"/>
    <property type="molecule type" value="Genomic_DNA"/>
</dbReference>
<evidence type="ECO:0000313" key="11">
    <source>
        <dbReference type="EMBL" id="KAF9605856.1"/>
    </source>
</evidence>
<evidence type="ECO:0000256" key="1">
    <source>
        <dbReference type="ARBA" id="ARBA00004141"/>
    </source>
</evidence>
<dbReference type="FunFam" id="1.10.287.570:FF:000004">
    <property type="entry name" value="probable boron transporter 2"/>
    <property type="match status" value="1"/>
</dbReference>
<feature type="compositionally biased region" description="Polar residues" evidence="8">
    <location>
        <begin position="634"/>
        <end position="643"/>
    </location>
</feature>
<feature type="transmembrane region" description="Helical" evidence="9">
    <location>
        <begin position="52"/>
        <end position="74"/>
    </location>
</feature>
<feature type="domain" description="Bicarbonate transporter-like transmembrane" evidence="10">
    <location>
        <begin position="446"/>
        <end position="588"/>
    </location>
</feature>
<reference evidence="11 12" key="1">
    <citation type="submission" date="2020-10" db="EMBL/GenBank/DDBJ databases">
        <title>The Coptis chinensis genome and diversification of protoberbering-type alkaloids.</title>
        <authorList>
            <person name="Wang B."/>
            <person name="Shu S."/>
            <person name="Song C."/>
            <person name="Liu Y."/>
        </authorList>
    </citation>
    <scope>NUCLEOTIDE SEQUENCE [LARGE SCALE GENOMIC DNA]</scope>
    <source>
        <strain evidence="11">HL-2020</strain>
        <tissue evidence="11">Leaf</tissue>
    </source>
</reference>
<feature type="transmembrane region" description="Helical" evidence="9">
    <location>
        <begin position="174"/>
        <end position="192"/>
    </location>
</feature>
<feature type="non-terminal residue" evidence="11">
    <location>
        <position position="1"/>
    </location>
</feature>
<feature type="transmembrane region" description="Helical" evidence="9">
    <location>
        <begin position="279"/>
        <end position="299"/>
    </location>
</feature>
<name>A0A835HW85_9MAGN</name>
<dbReference type="Pfam" id="PF00955">
    <property type="entry name" value="HCO3_cotransp"/>
    <property type="match status" value="2"/>
</dbReference>
<feature type="transmembrane region" description="Helical" evidence="9">
    <location>
        <begin position="540"/>
        <end position="566"/>
    </location>
</feature>
<feature type="transmembrane region" description="Helical" evidence="9">
    <location>
        <begin position="86"/>
        <end position="105"/>
    </location>
</feature>
<dbReference type="GO" id="GO:0005886">
    <property type="term" value="C:plasma membrane"/>
    <property type="evidence" value="ECO:0007669"/>
    <property type="project" value="UniProtKB-ARBA"/>
</dbReference>
<dbReference type="GO" id="GO:0005452">
    <property type="term" value="F:solute:inorganic anion antiporter activity"/>
    <property type="evidence" value="ECO:0007669"/>
    <property type="project" value="InterPro"/>
</dbReference>
<evidence type="ECO:0000259" key="10">
    <source>
        <dbReference type="Pfam" id="PF00955"/>
    </source>
</evidence>
<dbReference type="InterPro" id="IPR011531">
    <property type="entry name" value="HCO3_transpt-like_TM_dom"/>
</dbReference>
<gene>
    <name evidence="11" type="ORF">IFM89_019115</name>
</gene>
<dbReference type="PANTHER" id="PTHR11453:SF82">
    <property type="entry name" value="BORON TRANSPORTER 1"/>
    <property type="match status" value="1"/>
</dbReference>
<evidence type="ECO:0000256" key="7">
    <source>
        <dbReference type="ARBA" id="ARBA00023136"/>
    </source>
</evidence>
<evidence type="ECO:0000256" key="3">
    <source>
        <dbReference type="ARBA" id="ARBA00022448"/>
    </source>
</evidence>
<comment type="similarity">
    <text evidence="2">Belongs to the anion exchanger (TC 2.A.31.3) family.</text>
</comment>
<keyword evidence="7 9" id="KW-0472">Membrane</keyword>
<feature type="region of interest" description="Disordered" evidence="8">
    <location>
        <begin position="621"/>
        <end position="703"/>
    </location>
</feature>
<feature type="domain" description="Bicarbonate transporter-like transmembrane" evidence="10">
    <location>
        <begin position="27"/>
        <end position="193"/>
    </location>
</feature>
<evidence type="ECO:0000256" key="9">
    <source>
        <dbReference type="SAM" id="Phobius"/>
    </source>
</evidence>
<evidence type="ECO:0000313" key="12">
    <source>
        <dbReference type="Proteomes" id="UP000631114"/>
    </source>
</evidence>
<dbReference type="GO" id="GO:0050801">
    <property type="term" value="P:monoatomic ion homeostasis"/>
    <property type="evidence" value="ECO:0007669"/>
    <property type="project" value="TreeGrafter"/>
</dbReference>
<dbReference type="Proteomes" id="UP000631114">
    <property type="component" value="Unassembled WGS sequence"/>
</dbReference>
<keyword evidence="4" id="KW-0039">Anion exchange</keyword>
<feature type="transmembrane region" description="Helical" evidence="9">
    <location>
        <begin position="110"/>
        <end position="129"/>
    </location>
</feature>
<feature type="transmembrane region" description="Helical" evidence="9">
    <location>
        <begin position="319"/>
        <end position="337"/>
    </location>
</feature>
<evidence type="ECO:0000256" key="5">
    <source>
        <dbReference type="ARBA" id="ARBA00022692"/>
    </source>
</evidence>
<keyword evidence="4" id="KW-0406">Ion transport</keyword>
<dbReference type="PANTHER" id="PTHR11453">
    <property type="entry name" value="ANION EXCHANGE PROTEIN"/>
    <property type="match status" value="1"/>
</dbReference>
<accession>A0A835HW85</accession>
<feature type="transmembrane region" description="Helical" evidence="9">
    <location>
        <begin position="141"/>
        <end position="162"/>
    </location>
</feature>
<keyword evidence="12" id="KW-1185">Reference proteome</keyword>
<keyword evidence="6 9" id="KW-1133">Transmembrane helix</keyword>
<sequence length="703" mass="78395">ICEEKGEGVNNIRKVEIENIMEETFVPFRGIKNDLQGRLLCYKQDWTGGFRAGFRILAPTTYIFFASAIPVISFGEQLERNTNGSITAVQTLASTAICGIIHSIIGGQPLLILGVAEPTVLMYTFMFNFAKDRRDLGQELFLAWTGWVCVWTALLLFLLAVLGACSIINRFTRVAGELFGLLIAMLFMQQAIRVPSLCWLNDVPLSLRIFDQRNDVAGVVDEFRIPKREDPNQTAFLPSWRFGNGMFALVLSFGLLLTGLKSRKARSWRYGTGWLRGFIADYGVPFMVLVWTAASYIPVNDVPKGIPRRLFSPNPWSPGAYSNWTVVKVIFCGLIGIPPSNGVIPQSPMHTKSLATLKHQLLRNKLVATAHRNIQKNSSLGQLYGSMKEAYNQMQTPLVYQTPPSLGLKDLKESTIQLASSSGNIDTPVDESVFDVEKDVDDLLPVEVKEQRLSNLLQSIMVGGCVAAMPLLKKIPTSVLWGYFAFMAIESLPGNQFWERILLLFTAPSRRYKVLEEYHTTFIETVPFRTIAAFTLFQTVYLLVCFGITWIPLAGVLFPLLIMLLVPVRQYLLPKFFKGAHLQDLDAAEYEEAPAIAYSLQDQDPQVRNVHDGEEILDEIITRSRGEIRHTHSPKITSSTPASQDDMRSAYSPRMSQRQPHSPSLGEVRVDRSPLNGKAPGTDGTPSPRLSMLGPKSRGSTPG</sequence>
<keyword evidence="5 9" id="KW-0812">Transmembrane</keyword>
<dbReference type="GO" id="GO:0006820">
    <property type="term" value="P:monoatomic anion transport"/>
    <property type="evidence" value="ECO:0007669"/>
    <property type="project" value="InterPro"/>
</dbReference>
<evidence type="ECO:0000256" key="6">
    <source>
        <dbReference type="ARBA" id="ARBA00022989"/>
    </source>
</evidence>
<protein>
    <recommendedName>
        <fullName evidence="10">Bicarbonate transporter-like transmembrane domain-containing protein</fullName>
    </recommendedName>
</protein>
<comment type="caution">
    <text evidence="11">The sequence shown here is derived from an EMBL/GenBank/DDBJ whole genome shotgun (WGS) entry which is preliminary data.</text>
</comment>
<organism evidence="11 12">
    <name type="scientific">Coptis chinensis</name>
    <dbReference type="NCBI Taxonomy" id="261450"/>
    <lineage>
        <taxon>Eukaryota</taxon>
        <taxon>Viridiplantae</taxon>
        <taxon>Streptophyta</taxon>
        <taxon>Embryophyta</taxon>
        <taxon>Tracheophyta</taxon>
        <taxon>Spermatophyta</taxon>
        <taxon>Magnoliopsida</taxon>
        <taxon>Ranunculales</taxon>
        <taxon>Ranunculaceae</taxon>
        <taxon>Coptidoideae</taxon>
        <taxon>Coptis</taxon>
    </lineage>
</organism>
<dbReference type="OrthoDB" id="1735926at2759"/>
<evidence type="ECO:0000256" key="4">
    <source>
        <dbReference type="ARBA" id="ARBA00022681"/>
    </source>
</evidence>
<dbReference type="AlphaFoldDB" id="A0A835HW85"/>
<keyword evidence="3" id="KW-0813">Transport</keyword>
<feature type="compositionally biased region" description="Basic and acidic residues" evidence="8">
    <location>
        <begin position="621"/>
        <end position="630"/>
    </location>
</feature>
<evidence type="ECO:0000256" key="8">
    <source>
        <dbReference type="SAM" id="MobiDB-lite"/>
    </source>
</evidence>
<evidence type="ECO:0000256" key="2">
    <source>
        <dbReference type="ARBA" id="ARBA00006262"/>
    </source>
</evidence>
<dbReference type="Gene3D" id="1.10.287.570">
    <property type="entry name" value="Helical hairpin bin"/>
    <property type="match status" value="1"/>
</dbReference>
<dbReference type="InterPro" id="IPR003020">
    <property type="entry name" value="HCO3_transpt_euk"/>
</dbReference>
<proteinExistence type="inferred from homology"/>